<protein>
    <submittedName>
        <fullName evidence="1">5674_t:CDS:1</fullName>
    </submittedName>
</protein>
<comment type="caution">
    <text evidence="1">The sequence shown here is derived from an EMBL/GenBank/DDBJ whole genome shotgun (WGS) entry which is preliminary data.</text>
</comment>
<reference evidence="1 2" key="1">
    <citation type="submission" date="2021-06" db="EMBL/GenBank/DDBJ databases">
        <authorList>
            <person name="Kallberg Y."/>
            <person name="Tangrot J."/>
            <person name="Rosling A."/>
        </authorList>
    </citation>
    <scope>NUCLEOTIDE SEQUENCE [LARGE SCALE GENOMIC DNA]</scope>
    <source>
        <strain evidence="1 2">120-4 pot B 10/14</strain>
    </source>
</reference>
<dbReference type="EMBL" id="CAJVQB010048555">
    <property type="protein sequence ID" value="CAG8834049.1"/>
    <property type="molecule type" value="Genomic_DNA"/>
</dbReference>
<evidence type="ECO:0000313" key="2">
    <source>
        <dbReference type="Proteomes" id="UP000789901"/>
    </source>
</evidence>
<keyword evidence="2" id="KW-1185">Reference proteome</keyword>
<gene>
    <name evidence="1" type="ORF">GMARGA_LOCUS31858</name>
</gene>
<name>A0ABN7WK43_GIGMA</name>
<organism evidence="1 2">
    <name type="scientific">Gigaspora margarita</name>
    <dbReference type="NCBI Taxonomy" id="4874"/>
    <lineage>
        <taxon>Eukaryota</taxon>
        <taxon>Fungi</taxon>
        <taxon>Fungi incertae sedis</taxon>
        <taxon>Mucoromycota</taxon>
        <taxon>Glomeromycotina</taxon>
        <taxon>Glomeromycetes</taxon>
        <taxon>Diversisporales</taxon>
        <taxon>Gigasporaceae</taxon>
        <taxon>Gigaspora</taxon>
    </lineage>
</organism>
<dbReference type="Proteomes" id="UP000789901">
    <property type="component" value="Unassembled WGS sequence"/>
</dbReference>
<proteinExistence type="predicted"/>
<evidence type="ECO:0000313" key="1">
    <source>
        <dbReference type="EMBL" id="CAG8834049.1"/>
    </source>
</evidence>
<feature type="non-terminal residue" evidence="1">
    <location>
        <position position="1"/>
    </location>
</feature>
<accession>A0ABN7WK43</accession>
<sequence length="45" mass="5305">EYKKYCTNCISSSLLIFEQELEIVLEKPIKNNQNIVTIEAFKELQ</sequence>